<evidence type="ECO:0000313" key="3">
    <source>
        <dbReference type="EMBL" id="SVP92248.1"/>
    </source>
</evidence>
<name>A0A3B0NCV1_THEAN</name>
<dbReference type="VEuPathDB" id="PiroplasmaDB:TA11520"/>
<dbReference type="AlphaFoldDB" id="A0A3B0NCV1"/>
<reference evidence="3" key="1">
    <citation type="submission" date="2018-07" db="EMBL/GenBank/DDBJ databases">
        <authorList>
            <person name="Quirk P.G."/>
            <person name="Krulwich T.A."/>
        </authorList>
    </citation>
    <scope>NUCLEOTIDE SEQUENCE</scope>
    <source>
        <strain evidence="3">Anand</strain>
    </source>
</reference>
<evidence type="ECO:0000259" key="1">
    <source>
        <dbReference type="Pfam" id="PF26188"/>
    </source>
</evidence>
<dbReference type="GO" id="GO:0000963">
    <property type="term" value="P:mitochondrial RNA processing"/>
    <property type="evidence" value="ECO:0007669"/>
    <property type="project" value="TreeGrafter"/>
</dbReference>
<dbReference type="GO" id="GO:0005759">
    <property type="term" value="C:mitochondrial matrix"/>
    <property type="evidence" value="ECO:0007669"/>
    <property type="project" value="TreeGrafter"/>
</dbReference>
<sequence length="815" mass="94255">MNVWNNFCISVKYFKYYTFKNHSSYRIIRIPIEDKSPLYFKSINEKLLEPQEISSASRTKLLGIYDVISDSNVRKILDDMYYNKLVEQTSHISSTLIPEDYAKIFNKFRQFPKISQEYVQHLNLEVQRLSKNFTTKQIAILLRSYAHIKSRSVKTITDLIETFNKKFDDSEVWELRELVSALASLNIPYSGNTKILFDQTVSILPKSLKTMDPNDIAVFVNSFTRLQVPHNEILHFIEMNSNRIVNNILPKNLSLILNSFAKNTKFSDSFMDCCSKKLVEVFSDTESDFYNKMNVIDVSIMLNSFAKLEYFDQKLYNLFIPWLIEKINGETKTLSLVLVAHAYSQSGVRSKDLFSRIAHQLIYRVSNLNPQQLGLVSLSYAKIGYSPSLLFHRIADEIIYRGTIGLKYERYDFDFQSLEQITQAFSRIRFRDKRVFSVLTTLLKSRLKNKREDISGEMLASLMVSFSRNKVDGSVPFVNQVLENLEDYNAFSTISLSRVLTSFHRLGIKNSKLTAKLLKETKQRVNQFIPSVLIKSFKALSMLKIYDPSLTKEVIKRCSLQLANLSTIDLTNIVYSLSELSYRNVTFLKKLSVCINYQLNDFNKHQLHIIFSRLAMLRVSDLDLLTKLVYKISAVQHELNEVQKSEISISLVYTITHFDCLNKDILESSGQLGKLYQVPEYFYNILDHLLGLLDHKMNISTVFKLKTIYLFLKTKPEKFLTISKKSKDLLEKANSIQFSLAEYLLTSSSAHKEISHYLNLIGLTHKNEVQIGPYLVDIVPVCAENVAIEYDGPSHFYVETVMRNIKSILKHEVGL</sequence>
<dbReference type="GO" id="GO:0003723">
    <property type="term" value="F:RNA binding"/>
    <property type="evidence" value="ECO:0007669"/>
    <property type="project" value="TreeGrafter"/>
</dbReference>
<dbReference type="Pfam" id="PF26188">
    <property type="entry name" value="RESC6"/>
    <property type="match status" value="1"/>
</dbReference>
<dbReference type="InterPro" id="IPR058917">
    <property type="entry name" value="RESC6_dom"/>
</dbReference>
<feature type="domain" description="RNA-editing substrate-binding complex 6 protein" evidence="1">
    <location>
        <begin position="381"/>
        <end position="592"/>
    </location>
</feature>
<accession>A0A3B0NCV1</accession>
<proteinExistence type="predicted"/>
<dbReference type="EMBL" id="UIVT01000002">
    <property type="protein sequence ID" value="SVP91989.1"/>
    <property type="molecule type" value="Genomic_DNA"/>
</dbReference>
<dbReference type="GO" id="GO:0035770">
    <property type="term" value="C:ribonucleoprotein granule"/>
    <property type="evidence" value="ECO:0007669"/>
    <property type="project" value="TreeGrafter"/>
</dbReference>
<evidence type="ECO:0000313" key="2">
    <source>
        <dbReference type="EMBL" id="SVP91989.1"/>
    </source>
</evidence>
<gene>
    <name evidence="2" type="ORF">TAT_000203500</name>
    <name evidence="3" type="ORF">TAV_000203700</name>
</gene>
<dbReference type="InterPro" id="IPR050870">
    <property type="entry name" value="FAST_kinase"/>
</dbReference>
<dbReference type="PANTHER" id="PTHR21228">
    <property type="entry name" value="FAST LEU-RICH DOMAIN-CONTAINING"/>
    <property type="match status" value="1"/>
</dbReference>
<dbReference type="EMBL" id="UIVS01000002">
    <property type="protein sequence ID" value="SVP92248.1"/>
    <property type="molecule type" value="Genomic_DNA"/>
</dbReference>
<protein>
    <recommendedName>
        <fullName evidence="1">RNA-editing substrate-binding complex 6 protein domain-containing protein</fullName>
    </recommendedName>
</protein>
<dbReference type="PANTHER" id="PTHR21228:SF40">
    <property type="entry name" value="LD45607P"/>
    <property type="match status" value="1"/>
</dbReference>
<organism evidence="3">
    <name type="scientific">Theileria annulata</name>
    <dbReference type="NCBI Taxonomy" id="5874"/>
    <lineage>
        <taxon>Eukaryota</taxon>
        <taxon>Sar</taxon>
        <taxon>Alveolata</taxon>
        <taxon>Apicomplexa</taxon>
        <taxon>Aconoidasida</taxon>
        <taxon>Piroplasmida</taxon>
        <taxon>Theileriidae</taxon>
        <taxon>Theileria</taxon>
    </lineage>
</organism>
<dbReference type="GO" id="GO:0044528">
    <property type="term" value="P:regulation of mitochondrial mRNA stability"/>
    <property type="evidence" value="ECO:0007669"/>
    <property type="project" value="TreeGrafter"/>
</dbReference>